<dbReference type="STRING" id="80876.SAMN05421779_103568"/>
<dbReference type="InterPro" id="IPR003758">
    <property type="entry name" value="LpxK"/>
</dbReference>
<organism evidence="14 15">
    <name type="scientific">Insolitispirillum peregrinum</name>
    <dbReference type="NCBI Taxonomy" id="80876"/>
    <lineage>
        <taxon>Bacteria</taxon>
        <taxon>Pseudomonadati</taxon>
        <taxon>Pseudomonadota</taxon>
        <taxon>Alphaproteobacteria</taxon>
        <taxon>Rhodospirillales</taxon>
        <taxon>Novispirillaceae</taxon>
        <taxon>Insolitispirillum</taxon>
    </lineage>
</organism>
<dbReference type="Proteomes" id="UP000185678">
    <property type="component" value="Unassembled WGS sequence"/>
</dbReference>
<name>A0A1N7LV14_9PROT</name>
<evidence type="ECO:0000313" key="15">
    <source>
        <dbReference type="Proteomes" id="UP000185678"/>
    </source>
</evidence>
<evidence type="ECO:0000256" key="7">
    <source>
        <dbReference type="ARBA" id="ARBA00022679"/>
    </source>
</evidence>
<keyword evidence="5 13" id="KW-0444">Lipid biosynthesis</keyword>
<protein>
    <recommendedName>
        <fullName evidence="4 13">Tetraacyldisaccharide 4'-kinase</fullName>
        <ecNumber evidence="3 13">2.7.1.130</ecNumber>
    </recommendedName>
    <alternativeName>
        <fullName evidence="12 13">Lipid A 4'-kinase</fullName>
    </alternativeName>
</protein>
<evidence type="ECO:0000256" key="6">
    <source>
        <dbReference type="ARBA" id="ARBA00022556"/>
    </source>
</evidence>
<dbReference type="PANTHER" id="PTHR42724:SF1">
    <property type="entry name" value="TETRAACYLDISACCHARIDE 4'-KINASE, MITOCHONDRIAL-RELATED"/>
    <property type="match status" value="1"/>
</dbReference>
<dbReference type="GO" id="GO:0009029">
    <property type="term" value="F:lipid-A 4'-kinase activity"/>
    <property type="evidence" value="ECO:0007669"/>
    <property type="project" value="UniProtKB-UniRule"/>
</dbReference>
<dbReference type="NCBIfam" id="TIGR00682">
    <property type="entry name" value="lpxK"/>
    <property type="match status" value="1"/>
</dbReference>
<evidence type="ECO:0000256" key="5">
    <source>
        <dbReference type="ARBA" id="ARBA00022516"/>
    </source>
</evidence>
<dbReference type="InterPro" id="IPR027417">
    <property type="entry name" value="P-loop_NTPase"/>
</dbReference>
<proteinExistence type="inferred from homology"/>
<evidence type="ECO:0000313" key="14">
    <source>
        <dbReference type="EMBL" id="SIS77599.1"/>
    </source>
</evidence>
<dbReference type="GO" id="GO:0009244">
    <property type="term" value="P:lipopolysaccharide core region biosynthetic process"/>
    <property type="evidence" value="ECO:0007669"/>
    <property type="project" value="TreeGrafter"/>
</dbReference>
<dbReference type="GO" id="GO:0009245">
    <property type="term" value="P:lipid A biosynthetic process"/>
    <property type="evidence" value="ECO:0007669"/>
    <property type="project" value="UniProtKB-UniRule"/>
</dbReference>
<evidence type="ECO:0000256" key="12">
    <source>
        <dbReference type="ARBA" id="ARBA00029757"/>
    </source>
</evidence>
<evidence type="ECO:0000256" key="9">
    <source>
        <dbReference type="ARBA" id="ARBA00022777"/>
    </source>
</evidence>
<keyword evidence="11 13" id="KW-0443">Lipid metabolism</keyword>
<dbReference type="HAMAP" id="MF_00409">
    <property type="entry name" value="LpxK"/>
    <property type="match status" value="1"/>
</dbReference>
<keyword evidence="9 13" id="KW-0418">Kinase</keyword>
<evidence type="ECO:0000256" key="3">
    <source>
        <dbReference type="ARBA" id="ARBA00012071"/>
    </source>
</evidence>
<dbReference type="GO" id="GO:0005524">
    <property type="term" value="F:ATP binding"/>
    <property type="evidence" value="ECO:0007669"/>
    <property type="project" value="UniProtKB-UniRule"/>
</dbReference>
<keyword evidence="8 13" id="KW-0547">Nucleotide-binding</keyword>
<comment type="function">
    <text evidence="1 13">Transfers the gamma-phosphate of ATP to the 4'-position of a tetraacyldisaccharide 1-phosphate intermediate (termed DS-1-P) to form tetraacyldisaccharide 1,4'-bis-phosphate (lipid IVA).</text>
</comment>
<keyword evidence="10 13" id="KW-0067">ATP-binding</keyword>
<evidence type="ECO:0000256" key="8">
    <source>
        <dbReference type="ARBA" id="ARBA00022741"/>
    </source>
</evidence>
<gene>
    <name evidence="13" type="primary">lpxK</name>
    <name evidence="14" type="ORF">SAMN05421779_103568</name>
</gene>
<accession>A0A1N7LV14</accession>
<dbReference type="Pfam" id="PF02606">
    <property type="entry name" value="LpxK"/>
    <property type="match status" value="1"/>
</dbReference>
<keyword evidence="15" id="KW-1185">Reference proteome</keyword>
<dbReference type="UniPathway" id="UPA00359">
    <property type="reaction ID" value="UER00482"/>
</dbReference>
<comment type="similarity">
    <text evidence="13">Belongs to the LpxK family.</text>
</comment>
<keyword evidence="6 13" id="KW-0441">Lipid A biosynthesis</keyword>
<evidence type="ECO:0000256" key="1">
    <source>
        <dbReference type="ARBA" id="ARBA00002274"/>
    </source>
</evidence>
<evidence type="ECO:0000256" key="2">
    <source>
        <dbReference type="ARBA" id="ARBA00004870"/>
    </source>
</evidence>
<dbReference type="GO" id="GO:0005886">
    <property type="term" value="C:plasma membrane"/>
    <property type="evidence" value="ECO:0007669"/>
    <property type="project" value="TreeGrafter"/>
</dbReference>
<dbReference type="OrthoDB" id="9766423at2"/>
<dbReference type="RefSeq" id="WP_076400325.1">
    <property type="nucleotide sequence ID" value="NZ_FTOA01000003.1"/>
</dbReference>
<keyword evidence="7 13" id="KW-0808">Transferase</keyword>
<dbReference type="EC" id="2.7.1.130" evidence="3 13"/>
<dbReference type="AlphaFoldDB" id="A0A1N7LV14"/>
<comment type="pathway">
    <text evidence="2 13">Glycolipid biosynthesis; lipid IV(A) biosynthesis; lipid IV(A) from (3R)-3-hydroxytetradecanoyl-[acyl-carrier-protein] and UDP-N-acetyl-alpha-D-glucosamine: step 6/6.</text>
</comment>
<sequence length="339" mass="35863">MKTPAFWSKDGPLPRLLEPLAGLYSLAGWWRMRRTPAAPPCPLICVGNVVAGGAGKTPVALDLLARLTASGLSAHALLRGYGGSERGPLAVQPAQHSFEQVGDEALLLATQAPTWVARDRRAGAAAAAAAGARVVVMDDGFQNPALRPSLSLLVIDGATGLGNGRVMPSGPLREPLARALARLQQNGGAVVMLGDDQTGLCRRLPAGLPVLFGDLRPDPQAVARLQGRRVVAFAGIGRPAKFFASLRALGAQVVASHPFADHYPYEPADIQPILDEAFALQAIPVTTAKDAVRLGVDQRQQVDILPISVQWRDLAALKAVLAPVLAVPDRLRIRHQEEQ</sequence>
<feature type="binding site" evidence="13">
    <location>
        <begin position="50"/>
        <end position="57"/>
    </location>
    <ligand>
        <name>ATP</name>
        <dbReference type="ChEBI" id="CHEBI:30616"/>
    </ligand>
</feature>
<reference evidence="14 15" key="1">
    <citation type="submission" date="2017-01" db="EMBL/GenBank/DDBJ databases">
        <authorList>
            <person name="Mah S.A."/>
            <person name="Swanson W.J."/>
            <person name="Moy G.W."/>
            <person name="Vacquier V.D."/>
        </authorList>
    </citation>
    <scope>NUCLEOTIDE SEQUENCE [LARGE SCALE GENOMIC DNA]</scope>
    <source>
        <strain evidence="14 15">DSM 11589</strain>
    </source>
</reference>
<evidence type="ECO:0000256" key="10">
    <source>
        <dbReference type="ARBA" id="ARBA00022840"/>
    </source>
</evidence>
<evidence type="ECO:0000256" key="4">
    <source>
        <dbReference type="ARBA" id="ARBA00016436"/>
    </source>
</evidence>
<dbReference type="SUPFAM" id="SSF52540">
    <property type="entry name" value="P-loop containing nucleoside triphosphate hydrolases"/>
    <property type="match status" value="1"/>
</dbReference>
<dbReference type="EMBL" id="FTOA01000003">
    <property type="protein sequence ID" value="SIS77599.1"/>
    <property type="molecule type" value="Genomic_DNA"/>
</dbReference>
<dbReference type="PANTHER" id="PTHR42724">
    <property type="entry name" value="TETRAACYLDISACCHARIDE 4'-KINASE"/>
    <property type="match status" value="1"/>
</dbReference>
<evidence type="ECO:0000256" key="11">
    <source>
        <dbReference type="ARBA" id="ARBA00023098"/>
    </source>
</evidence>
<comment type="catalytic activity">
    <reaction evidence="13">
        <text>a lipid A disaccharide + ATP = a lipid IVA + ADP + H(+)</text>
        <dbReference type="Rhea" id="RHEA:67840"/>
        <dbReference type="ChEBI" id="CHEBI:15378"/>
        <dbReference type="ChEBI" id="CHEBI:30616"/>
        <dbReference type="ChEBI" id="CHEBI:176343"/>
        <dbReference type="ChEBI" id="CHEBI:176425"/>
        <dbReference type="ChEBI" id="CHEBI:456216"/>
        <dbReference type="EC" id="2.7.1.130"/>
    </reaction>
</comment>
<evidence type="ECO:0000256" key="13">
    <source>
        <dbReference type="HAMAP-Rule" id="MF_00409"/>
    </source>
</evidence>